<dbReference type="Gene3D" id="3.40.630.10">
    <property type="entry name" value="Zn peptidases"/>
    <property type="match status" value="1"/>
</dbReference>
<sequence length="381" mass="41700">MTSLIEQLKRLIAFPSVSSTSNVSISDYVKEQVGLLGFDVETVRYIDKSGTEKANVLAKRMPPGGQSTGGIAYFCHTDVVPANQWTGPGGDPFVATTEGDRVYGRGSCDMKGSLAAFLLAIEQVPIEKQMAPVWIIATADEEIGFDGAKHLLSSSTGYRDLVAAQPLAIIGEPTKLSVIHAHKGIVGFGIRSHGRAAHSSRSDGVNANVAMVPMLEKIAELYWRTVNDNRYHDDRFDPPTLSWNFGFTDHGTAINVTAPLSEAWVSLRTMPEIDGEDLIAEAKDYAESLGLEFKRYDGGDPVWVDAHASCVRTMCELAKCEPKTECYSTDGGQFTELRQRLVCGPGDIAQAHTTDEWISIDQLNRGVDLYRRAIETWAVQR</sequence>
<evidence type="ECO:0000256" key="1">
    <source>
        <dbReference type="ARBA" id="ARBA00001947"/>
    </source>
</evidence>
<keyword evidence="2" id="KW-0479">Metal-binding</keyword>
<comment type="cofactor">
    <cofactor evidence="1">
        <name>Zn(2+)</name>
        <dbReference type="ChEBI" id="CHEBI:29105"/>
    </cofactor>
</comment>
<dbReference type="SUPFAM" id="SSF55031">
    <property type="entry name" value="Bacterial exopeptidase dimerisation domain"/>
    <property type="match status" value="1"/>
</dbReference>
<dbReference type="InterPro" id="IPR050072">
    <property type="entry name" value="Peptidase_M20A"/>
</dbReference>
<evidence type="ECO:0000313" key="8">
    <source>
        <dbReference type="Proteomes" id="UP000315010"/>
    </source>
</evidence>
<dbReference type="EC" id="3.5.1.16" evidence="7"/>
<keyword evidence="8" id="KW-1185">Reference proteome</keyword>
<dbReference type="GO" id="GO:0046872">
    <property type="term" value="F:metal ion binding"/>
    <property type="evidence" value="ECO:0007669"/>
    <property type="project" value="UniProtKB-KW"/>
</dbReference>
<dbReference type="Pfam" id="PF07687">
    <property type="entry name" value="M20_dimer"/>
    <property type="match status" value="1"/>
</dbReference>
<proteinExistence type="predicted"/>
<feature type="domain" description="Peptidase M20 dimerisation" evidence="6">
    <location>
        <begin position="181"/>
        <end position="291"/>
    </location>
</feature>
<dbReference type="PANTHER" id="PTHR43808:SF31">
    <property type="entry name" value="N-ACETYL-L-CITRULLINE DEACETYLASE"/>
    <property type="match status" value="1"/>
</dbReference>
<keyword evidence="3 7" id="KW-0378">Hydrolase</keyword>
<evidence type="ECO:0000313" key="7">
    <source>
        <dbReference type="EMBL" id="TWT82272.1"/>
    </source>
</evidence>
<dbReference type="InterPro" id="IPR011650">
    <property type="entry name" value="Peptidase_M20_dimer"/>
</dbReference>
<comment type="caution">
    <text evidence="7">The sequence shown here is derived from an EMBL/GenBank/DDBJ whole genome shotgun (WGS) entry which is preliminary data.</text>
</comment>
<dbReference type="InterPro" id="IPR002933">
    <property type="entry name" value="Peptidase_M20"/>
</dbReference>
<protein>
    <submittedName>
        <fullName evidence="7">Acetylornithine deacetylase</fullName>
        <ecNumber evidence="7">3.5.1.16</ecNumber>
    </submittedName>
</protein>
<dbReference type="InterPro" id="IPR001261">
    <property type="entry name" value="ArgE/DapE_CS"/>
</dbReference>
<dbReference type="Gene3D" id="3.30.70.360">
    <property type="match status" value="1"/>
</dbReference>
<evidence type="ECO:0000256" key="2">
    <source>
        <dbReference type="ARBA" id="ARBA00022723"/>
    </source>
</evidence>
<dbReference type="OrthoDB" id="9792335at2"/>
<name>A0A5C5Z4K1_9BACT</name>
<dbReference type="RefSeq" id="WP_146398672.1">
    <property type="nucleotide sequence ID" value="NZ_SJPJ01000001.1"/>
</dbReference>
<keyword evidence="5" id="KW-0170">Cobalt</keyword>
<accession>A0A5C5Z4K1</accession>
<dbReference type="InterPro" id="IPR036264">
    <property type="entry name" value="Bact_exopeptidase_dim_dom"/>
</dbReference>
<keyword evidence="4" id="KW-0862">Zinc</keyword>
<gene>
    <name evidence="7" type="primary">argE</name>
    <name evidence="7" type="ORF">CA13_37340</name>
</gene>
<dbReference type="GO" id="GO:0008777">
    <property type="term" value="F:acetylornithine deacetylase activity"/>
    <property type="evidence" value="ECO:0007669"/>
    <property type="project" value="UniProtKB-EC"/>
</dbReference>
<dbReference type="Pfam" id="PF01546">
    <property type="entry name" value="Peptidase_M20"/>
    <property type="match status" value="1"/>
</dbReference>
<dbReference type="Proteomes" id="UP000315010">
    <property type="component" value="Unassembled WGS sequence"/>
</dbReference>
<evidence type="ECO:0000259" key="6">
    <source>
        <dbReference type="Pfam" id="PF07687"/>
    </source>
</evidence>
<evidence type="ECO:0000256" key="3">
    <source>
        <dbReference type="ARBA" id="ARBA00022801"/>
    </source>
</evidence>
<dbReference type="PROSITE" id="PS00759">
    <property type="entry name" value="ARGE_DAPE_CPG2_2"/>
    <property type="match status" value="1"/>
</dbReference>
<dbReference type="CDD" id="cd03894">
    <property type="entry name" value="M20_ArgE"/>
    <property type="match status" value="1"/>
</dbReference>
<dbReference type="SUPFAM" id="SSF53187">
    <property type="entry name" value="Zn-dependent exopeptidases"/>
    <property type="match status" value="1"/>
</dbReference>
<dbReference type="AlphaFoldDB" id="A0A5C5Z4K1"/>
<reference evidence="7 8" key="1">
    <citation type="submission" date="2019-02" db="EMBL/GenBank/DDBJ databases">
        <title>Deep-cultivation of Planctomycetes and their phenomic and genomic characterization uncovers novel biology.</title>
        <authorList>
            <person name="Wiegand S."/>
            <person name="Jogler M."/>
            <person name="Boedeker C."/>
            <person name="Pinto D."/>
            <person name="Vollmers J."/>
            <person name="Rivas-Marin E."/>
            <person name="Kohn T."/>
            <person name="Peeters S.H."/>
            <person name="Heuer A."/>
            <person name="Rast P."/>
            <person name="Oberbeckmann S."/>
            <person name="Bunk B."/>
            <person name="Jeske O."/>
            <person name="Meyerdierks A."/>
            <person name="Storesund J.E."/>
            <person name="Kallscheuer N."/>
            <person name="Luecker S."/>
            <person name="Lage O.M."/>
            <person name="Pohl T."/>
            <person name="Merkel B.J."/>
            <person name="Hornburger P."/>
            <person name="Mueller R.-W."/>
            <person name="Bruemmer F."/>
            <person name="Labrenz M."/>
            <person name="Spormann A.M."/>
            <person name="Op Den Camp H."/>
            <person name="Overmann J."/>
            <person name="Amann R."/>
            <person name="Jetten M.S.M."/>
            <person name="Mascher T."/>
            <person name="Medema M.H."/>
            <person name="Devos D.P."/>
            <person name="Kaster A.-K."/>
            <person name="Ovreas L."/>
            <person name="Rohde M."/>
            <person name="Galperin M.Y."/>
            <person name="Jogler C."/>
        </authorList>
    </citation>
    <scope>NUCLEOTIDE SEQUENCE [LARGE SCALE GENOMIC DNA]</scope>
    <source>
        <strain evidence="7 8">CA13</strain>
    </source>
</reference>
<dbReference type="PANTHER" id="PTHR43808">
    <property type="entry name" value="ACETYLORNITHINE DEACETYLASE"/>
    <property type="match status" value="1"/>
</dbReference>
<evidence type="ECO:0000256" key="4">
    <source>
        <dbReference type="ARBA" id="ARBA00022833"/>
    </source>
</evidence>
<organism evidence="7 8">
    <name type="scientific">Novipirellula herctigrandis</name>
    <dbReference type="NCBI Taxonomy" id="2527986"/>
    <lineage>
        <taxon>Bacteria</taxon>
        <taxon>Pseudomonadati</taxon>
        <taxon>Planctomycetota</taxon>
        <taxon>Planctomycetia</taxon>
        <taxon>Pirellulales</taxon>
        <taxon>Pirellulaceae</taxon>
        <taxon>Novipirellula</taxon>
    </lineage>
</organism>
<dbReference type="GO" id="GO:0006526">
    <property type="term" value="P:L-arginine biosynthetic process"/>
    <property type="evidence" value="ECO:0007669"/>
    <property type="project" value="TreeGrafter"/>
</dbReference>
<evidence type="ECO:0000256" key="5">
    <source>
        <dbReference type="ARBA" id="ARBA00023285"/>
    </source>
</evidence>
<dbReference type="EMBL" id="SJPJ01000001">
    <property type="protein sequence ID" value="TWT82272.1"/>
    <property type="molecule type" value="Genomic_DNA"/>
</dbReference>